<protein>
    <submittedName>
        <fullName evidence="1">920_t:CDS:1</fullName>
    </submittedName>
</protein>
<evidence type="ECO:0000313" key="2">
    <source>
        <dbReference type="Proteomes" id="UP000789525"/>
    </source>
</evidence>
<accession>A0ACA9PQB9</accession>
<comment type="caution">
    <text evidence="1">The sequence shown here is derived from an EMBL/GenBank/DDBJ whole genome shotgun (WGS) entry which is preliminary data.</text>
</comment>
<feature type="non-terminal residue" evidence="1">
    <location>
        <position position="1"/>
    </location>
</feature>
<reference evidence="1" key="1">
    <citation type="submission" date="2021-06" db="EMBL/GenBank/DDBJ databases">
        <authorList>
            <person name="Kallberg Y."/>
            <person name="Tangrot J."/>
            <person name="Rosling A."/>
        </authorList>
    </citation>
    <scope>NUCLEOTIDE SEQUENCE</scope>
    <source>
        <strain evidence="1">CL356</strain>
    </source>
</reference>
<keyword evidence="2" id="KW-1185">Reference proteome</keyword>
<sequence length="63" mass="6354">AALSPLEAVALALMSGCSVAMDDLGEEGVGLTKEELTPTGDRETGKRRGEMRLVCESGSSGGG</sequence>
<gene>
    <name evidence="1" type="ORF">ACOLOM_LOCUS11113</name>
</gene>
<dbReference type="EMBL" id="CAJVPT010038602">
    <property type="protein sequence ID" value="CAG8720531.1"/>
    <property type="molecule type" value="Genomic_DNA"/>
</dbReference>
<evidence type="ECO:0000313" key="1">
    <source>
        <dbReference type="EMBL" id="CAG8720531.1"/>
    </source>
</evidence>
<proteinExistence type="predicted"/>
<organism evidence="1 2">
    <name type="scientific">Acaulospora colombiana</name>
    <dbReference type="NCBI Taxonomy" id="27376"/>
    <lineage>
        <taxon>Eukaryota</taxon>
        <taxon>Fungi</taxon>
        <taxon>Fungi incertae sedis</taxon>
        <taxon>Mucoromycota</taxon>
        <taxon>Glomeromycotina</taxon>
        <taxon>Glomeromycetes</taxon>
        <taxon>Diversisporales</taxon>
        <taxon>Acaulosporaceae</taxon>
        <taxon>Acaulospora</taxon>
    </lineage>
</organism>
<name>A0ACA9PQB9_9GLOM</name>
<dbReference type="Proteomes" id="UP000789525">
    <property type="component" value="Unassembled WGS sequence"/>
</dbReference>